<dbReference type="Proteomes" id="UP000002279">
    <property type="component" value="Chromosome 2"/>
</dbReference>
<keyword evidence="6 15" id="KW-0489">Methyltransferase</keyword>
<dbReference type="GO" id="GO:0008168">
    <property type="term" value="F:methyltransferase activity"/>
    <property type="evidence" value="ECO:0007669"/>
    <property type="project" value="UniProtKB-KW"/>
</dbReference>
<keyword evidence="5 15" id="KW-0698">rRNA processing</keyword>
<sequence length="489" mass="53311">CLRYSTQLRRVLLNTRCGGLHRKCPGDTVDGLRVVSQALGEDTPGGLEPGNRSAAETGSWTRVRGWGGSCPGDVVGTDSPSLLRRPHPQPQKGRGQQKLLAVLQKLEAAALPRQLAPAWPCGSEGGDSDDSSGEEARGRKKKLKKRRSNPEAEAPDLHAKASPPPGTGKKRRRKQGAPAPVDEAPTPSLPAPGATGGQEPKEGEAGLQTPDRPLSRKQWRNRQKNKRRNKNKFQPSGKQPPPTDAASASGPAPETPPAPEEPGAEARSRADALRARMEERLEGARFRCLNEQLYTGPSSAARRLFRDDPDAFQIYHRGFQAQLRHWPLRPVEAIIRNLRRRPASLVVADFGCGDCQLASGIRNPVHCFDLAALDPRVVVCDMAKVPLEDASVDVAVFCLSLMGTNLRDFLEEANRVLKPGGLLKVAEVASRFEDVRAFLGALAQLGFKNISKDLSNSHFYLFDFRKTGPPQAKGRLPGLALRPCVYKRR</sequence>
<dbReference type="GO" id="GO:0005677">
    <property type="term" value="C:chromatin silencing complex"/>
    <property type="evidence" value="ECO:0000318"/>
    <property type="project" value="GO_Central"/>
</dbReference>
<dbReference type="GO" id="GO:0042149">
    <property type="term" value="P:cellular response to glucose starvation"/>
    <property type="evidence" value="ECO:0000318"/>
    <property type="project" value="GO_Central"/>
</dbReference>
<keyword evidence="4" id="KW-0678">Repressor</keyword>
<dbReference type="FunFam" id="1.10.10.2150:FF:000001">
    <property type="entry name" value="Ribosomal RNA-processing protein 8"/>
    <property type="match status" value="1"/>
</dbReference>
<dbReference type="PANTHER" id="PTHR12787">
    <property type="entry name" value="RIBOSOMAL RNA-PROCESSING PROTEIN 8"/>
    <property type="match status" value="1"/>
</dbReference>
<keyword evidence="18" id="KW-1185">Reference proteome</keyword>
<protein>
    <recommendedName>
        <fullName evidence="3 15">Ribosomal RNA-processing protein 8</fullName>
        <ecNumber evidence="15">2.1.1.-</ecNumber>
    </recommendedName>
</protein>
<dbReference type="Gene3D" id="3.40.50.150">
    <property type="entry name" value="Vaccinia Virus protein VP39"/>
    <property type="match status" value="1"/>
</dbReference>
<keyword evidence="8 15" id="KW-0949">S-adenosyl-L-methionine</keyword>
<dbReference type="GO" id="GO:0032259">
    <property type="term" value="P:methylation"/>
    <property type="evidence" value="ECO:0007669"/>
    <property type="project" value="UniProtKB-KW"/>
</dbReference>
<evidence type="ECO:0000256" key="13">
    <source>
        <dbReference type="ARBA" id="ARBA00057870"/>
    </source>
</evidence>
<organism evidence="17 18">
    <name type="scientific">Ornithorhynchus anatinus</name>
    <name type="common">Duckbill platypus</name>
    <dbReference type="NCBI Taxonomy" id="9258"/>
    <lineage>
        <taxon>Eukaryota</taxon>
        <taxon>Metazoa</taxon>
        <taxon>Chordata</taxon>
        <taxon>Craniata</taxon>
        <taxon>Vertebrata</taxon>
        <taxon>Euteleostomi</taxon>
        <taxon>Mammalia</taxon>
        <taxon>Monotremata</taxon>
        <taxon>Ornithorhynchidae</taxon>
        <taxon>Ornithorhynchus</taxon>
    </lineage>
</organism>
<feature type="region of interest" description="Disordered" evidence="16">
    <location>
        <begin position="117"/>
        <end position="271"/>
    </location>
</feature>
<dbReference type="InParanoid" id="A0A6I8PE76"/>
<dbReference type="SUPFAM" id="SSF53335">
    <property type="entry name" value="S-adenosyl-L-methionine-dependent methyltransferases"/>
    <property type="match status" value="1"/>
</dbReference>
<keyword evidence="9" id="KW-0156">Chromatin regulator</keyword>
<keyword evidence="10" id="KW-0805">Transcription regulation</keyword>
<evidence type="ECO:0000256" key="16">
    <source>
        <dbReference type="SAM" id="MobiDB-lite"/>
    </source>
</evidence>
<comment type="subunit">
    <text evidence="14">Component of the eNoSC complex, composed of SIRT1, SUV39H1 and RRP8.</text>
</comment>
<dbReference type="GO" id="GO:0045892">
    <property type="term" value="P:negative regulation of DNA-templated transcription"/>
    <property type="evidence" value="ECO:0007669"/>
    <property type="project" value="Ensembl"/>
</dbReference>
<dbReference type="CDD" id="cd02440">
    <property type="entry name" value="AdoMet_MTases"/>
    <property type="match status" value="1"/>
</dbReference>
<keyword evidence="7 15" id="KW-0808">Transferase</keyword>
<feature type="compositionally biased region" description="Basic residues" evidence="16">
    <location>
        <begin position="215"/>
        <end position="231"/>
    </location>
</feature>
<proteinExistence type="inferred from homology"/>
<evidence type="ECO:0000256" key="7">
    <source>
        <dbReference type="ARBA" id="ARBA00022679"/>
    </source>
</evidence>
<reference evidence="17" key="2">
    <citation type="submission" date="2025-08" db="UniProtKB">
        <authorList>
            <consortium name="Ensembl"/>
        </authorList>
    </citation>
    <scope>IDENTIFICATION</scope>
    <source>
        <strain evidence="17">Glennie</strain>
    </source>
</reference>
<comment type="subcellular location">
    <subcellularLocation>
        <location evidence="1 15">Nucleus</location>
        <location evidence="1 15">Nucleolus</location>
    </subcellularLocation>
</comment>
<dbReference type="GO" id="GO:0097009">
    <property type="term" value="P:energy homeostasis"/>
    <property type="evidence" value="ECO:0007669"/>
    <property type="project" value="Ensembl"/>
</dbReference>
<feature type="region of interest" description="Disordered" evidence="16">
    <location>
        <begin position="41"/>
        <end position="97"/>
    </location>
</feature>
<keyword evidence="11" id="KW-0804">Transcription</keyword>
<evidence type="ECO:0000256" key="2">
    <source>
        <dbReference type="ARBA" id="ARBA00006301"/>
    </source>
</evidence>
<comment type="function">
    <text evidence="13">Essential component of the eNoSC (energy-dependent nucleolar silencing) complex, a complex that mediates silencing of rDNA in response to intracellular energy status and acts by recruiting histone-modifying enzymes. The eNoSC complex is able to sense the energy status of cell: upon glucose starvation, elevation of NAD(+)/NADP(+) ratio activates SIRT1, leading to histone H3 deacetylation followed by dimethylation of H3 at 'Lys-9' (H3K9me2) by SUV39H1 and the formation of silent chromatin in the rDNA locus. In the complex, RRP8 binds to H3K9me2 and probably acts as a methyltransferase. Its substrates are however unknown.</text>
</comment>
<dbReference type="GO" id="GO:0046015">
    <property type="term" value="P:regulation of transcription by glucose"/>
    <property type="evidence" value="ECO:0000318"/>
    <property type="project" value="GO_Central"/>
</dbReference>
<dbReference type="GO" id="GO:0061773">
    <property type="term" value="C:eNoSc complex"/>
    <property type="evidence" value="ECO:0007669"/>
    <property type="project" value="Ensembl"/>
</dbReference>
<dbReference type="EC" id="2.1.1.-" evidence="15"/>
<dbReference type="Ensembl" id="ENSOANT00000073822.1">
    <property type="protein sequence ID" value="ENSOANP00000051027.1"/>
    <property type="gene ID" value="ENSOANG00000044206.1"/>
</dbReference>
<reference evidence="17" key="3">
    <citation type="submission" date="2025-09" db="UniProtKB">
        <authorList>
            <consortium name="Ensembl"/>
        </authorList>
    </citation>
    <scope>IDENTIFICATION</scope>
    <source>
        <strain evidence="17">Glennie</strain>
    </source>
</reference>
<dbReference type="GO" id="GO:0005886">
    <property type="term" value="C:plasma membrane"/>
    <property type="evidence" value="ECO:0007669"/>
    <property type="project" value="Ensembl"/>
</dbReference>
<dbReference type="GO" id="GO:0006364">
    <property type="term" value="P:rRNA processing"/>
    <property type="evidence" value="ECO:0007669"/>
    <property type="project" value="UniProtKB-UniRule"/>
</dbReference>
<evidence type="ECO:0000256" key="5">
    <source>
        <dbReference type="ARBA" id="ARBA00022552"/>
    </source>
</evidence>
<dbReference type="InterPro" id="IPR042036">
    <property type="entry name" value="RRP8_N"/>
</dbReference>
<evidence type="ECO:0000256" key="8">
    <source>
        <dbReference type="ARBA" id="ARBA00022691"/>
    </source>
</evidence>
<evidence type="ECO:0000256" key="1">
    <source>
        <dbReference type="ARBA" id="ARBA00004604"/>
    </source>
</evidence>
<dbReference type="GO" id="GO:0045786">
    <property type="term" value="P:negative regulation of cell cycle"/>
    <property type="evidence" value="ECO:0007669"/>
    <property type="project" value="Ensembl"/>
</dbReference>
<dbReference type="Pfam" id="PF05148">
    <property type="entry name" value="Methyltransf_8"/>
    <property type="match status" value="1"/>
</dbReference>
<evidence type="ECO:0000313" key="17">
    <source>
        <dbReference type="Ensembl" id="ENSOANP00000051027.1"/>
    </source>
</evidence>
<comment type="similarity">
    <text evidence="2 15">Belongs to the methyltransferase superfamily. RRP8 family.</text>
</comment>
<evidence type="ECO:0000256" key="6">
    <source>
        <dbReference type="ARBA" id="ARBA00022603"/>
    </source>
</evidence>
<evidence type="ECO:0000256" key="15">
    <source>
        <dbReference type="RuleBase" id="RU365074"/>
    </source>
</evidence>
<evidence type="ECO:0000256" key="3">
    <source>
        <dbReference type="ARBA" id="ARBA00020203"/>
    </source>
</evidence>
<dbReference type="GO" id="GO:1903450">
    <property type="term" value="P:regulation of G1 to G0 transition"/>
    <property type="evidence" value="ECO:0007669"/>
    <property type="project" value="Ensembl"/>
</dbReference>
<dbReference type="PANTHER" id="PTHR12787:SF0">
    <property type="entry name" value="RIBOSOMAL RNA-PROCESSING PROTEIN 8"/>
    <property type="match status" value="1"/>
</dbReference>
<evidence type="ECO:0000256" key="4">
    <source>
        <dbReference type="ARBA" id="ARBA00022491"/>
    </source>
</evidence>
<accession>A0A6I8PE76</accession>
<dbReference type="Bgee" id="ENSOANG00000044206">
    <property type="expression patterns" value="Expressed in liver and 8 other cell types or tissues"/>
</dbReference>
<evidence type="ECO:0000313" key="18">
    <source>
        <dbReference type="Proteomes" id="UP000002279"/>
    </source>
</evidence>
<dbReference type="GO" id="GO:0072332">
    <property type="term" value="P:intrinsic apoptotic signaling pathway by p53 class mediator"/>
    <property type="evidence" value="ECO:0007669"/>
    <property type="project" value="Ensembl"/>
</dbReference>
<dbReference type="GO" id="GO:0033553">
    <property type="term" value="C:rDNA heterochromatin"/>
    <property type="evidence" value="ECO:0000318"/>
    <property type="project" value="GO_Central"/>
</dbReference>
<evidence type="ECO:0000256" key="9">
    <source>
        <dbReference type="ARBA" id="ARBA00022853"/>
    </source>
</evidence>
<dbReference type="GeneTree" id="ENSGT00390000006189"/>
<dbReference type="GO" id="GO:0005654">
    <property type="term" value="C:nucleoplasm"/>
    <property type="evidence" value="ECO:0007669"/>
    <property type="project" value="Ensembl"/>
</dbReference>
<gene>
    <name evidence="17" type="primary">RRP8</name>
</gene>
<dbReference type="InterPro" id="IPR029063">
    <property type="entry name" value="SAM-dependent_MTases_sf"/>
</dbReference>
<name>A0A6I8PE76_ORNAN</name>
<dbReference type="GO" id="GO:0000183">
    <property type="term" value="P:rDNA heterochromatin formation"/>
    <property type="evidence" value="ECO:0000318"/>
    <property type="project" value="GO_Central"/>
</dbReference>
<feature type="compositionally biased region" description="Basic residues" evidence="16">
    <location>
        <begin position="138"/>
        <end position="147"/>
    </location>
</feature>
<dbReference type="InterPro" id="IPR007823">
    <property type="entry name" value="RRP8"/>
</dbReference>
<keyword evidence="12 15" id="KW-0539">Nucleus</keyword>
<dbReference type="FunFam" id="3.40.50.150:FF:000068">
    <property type="entry name" value="Ribosomal RNA-processing protein 8"/>
    <property type="match status" value="1"/>
</dbReference>
<dbReference type="GO" id="GO:0005730">
    <property type="term" value="C:nucleolus"/>
    <property type="evidence" value="ECO:0000318"/>
    <property type="project" value="GO_Central"/>
</dbReference>
<evidence type="ECO:0000256" key="14">
    <source>
        <dbReference type="ARBA" id="ARBA00062710"/>
    </source>
</evidence>
<dbReference type="OMA" id="QNQVKKW"/>
<evidence type="ECO:0000256" key="10">
    <source>
        <dbReference type="ARBA" id="ARBA00023015"/>
    </source>
</evidence>
<evidence type="ECO:0000256" key="12">
    <source>
        <dbReference type="ARBA" id="ARBA00023242"/>
    </source>
</evidence>
<evidence type="ECO:0000256" key="11">
    <source>
        <dbReference type="ARBA" id="ARBA00023163"/>
    </source>
</evidence>
<reference evidence="17 18" key="1">
    <citation type="journal article" date="2008" name="Nature">
        <title>Genome analysis of the platypus reveals unique signatures of evolution.</title>
        <authorList>
            <person name="Warren W.C."/>
            <person name="Hillier L.W."/>
            <person name="Marshall Graves J.A."/>
            <person name="Birney E."/>
            <person name="Ponting C.P."/>
            <person name="Grutzner F."/>
            <person name="Belov K."/>
            <person name="Miller W."/>
            <person name="Clarke L."/>
            <person name="Chinwalla A.T."/>
            <person name="Yang S.P."/>
            <person name="Heger A."/>
            <person name="Locke D.P."/>
            <person name="Miethke P."/>
            <person name="Waters P.D."/>
            <person name="Veyrunes F."/>
            <person name="Fulton L."/>
            <person name="Fulton B."/>
            <person name="Graves T."/>
            <person name="Wallis J."/>
            <person name="Puente X.S."/>
            <person name="Lopez-Otin C."/>
            <person name="Ordonez G.R."/>
            <person name="Eichler E.E."/>
            <person name="Chen L."/>
            <person name="Cheng Z."/>
            <person name="Deakin J.E."/>
            <person name="Alsop A."/>
            <person name="Thompson K."/>
            <person name="Kirby P."/>
            <person name="Papenfuss A.T."/>
            <person name="Wakefield M.J."/>
            <person name="Olender T."/>
            <person name="Lancet D."/>
            <person name="Huttley G.A."/>
            <person name="Smit A.F."/>
            <person name="Pask A."/>
            <person name="Temple-Smith P."/>
            <person name="Batzer M.A."/>
            <person name="Walker J.A."/>
            <person name="Konkel M.K."/>
            <person name="Harris R.S."/>
            <person name="Whittington C.M."/>
            <person name="Wong E.S."/>
            <person name="Gemmell N.J."/>
            <person name="Buschiazzo E."/>
            <person name="Vargas Jentzsch I.M."/>
            <person name="Merkel A."/>
            <person name="Schmitz J."/>
            <person name="Zemann A."/>
            <person name="Churakov G."/>
            <person name="Kriegs J.O."/>
            <person name="Brosius J."/>
            <person name="Murchison E.P."/>
            <person name="Sachidanandam R."/>
            <person name="Smith C."/>
            <person name="Hannon G.J."/>
            <person name="Tsend-Ayush E."/>
            <person name="McMillan D."/>
            <person name="Attenborough R."/>
            <person name="Rens W."/>
            <person name="Ferguson-Smith M."/>
            <person name="Lefevre C.M."/>
            <person name="Sharp J.A."/>
            <person name="Nicholas K.R."/>
            <person name="Ray D.A."/>
            <person name="Kube M."/>
            <person name="Reinhardt R."/>
            <person name="Pringle T.H."/>
            <person name="Taylor J."/>
            <person name="Jones R.C."/>
            <person name="Nixon B."/>
            <person name="Dacheux J.L."/>
            <person name="Niwa H."/>
            <person name="Sekita Y."/>
            <person name="Huang X."/>
            <person name="Stark A."/>
            <person name="Kheradpour P."/>
            <person name="Kellis M."/>
            <person name="Flicek P."/>
            <person name="Chen Y."/>
            <person name="Webber C."/>
            <person name="Hardison R."/>
            <person name="Nelson J."/>
            <person name="Hallsworth-Pepin K."/>
            <person name="Delehaunty K."/>
            <person name="Markovic C."/>
            <person name="Minx P."/>
            <person name="Feng Y."/>
            <person name="Kremitzki C."/>
            <person name="Mitreva M."/>
            <person name="Glasscock J."/>
            <person name="Wylie T."/>
            <person name="Wohldmann P."/>
            <person name="Thiru P."/>
            <person name="Nhan M.N."/>
            <person name="Pohl C.S."/>
            <person name="Smith S.M."/>
            <person name="Hou S."/>
            <person name="Nefedov M."/>
            <person name="de Jong P.J."/>
            <person name="Renfree M.B."/>
            <person name="Mardis E.R."/>
            <person name="Wilson R.K."/>
        </authorList>
    </citation>
    <scope>NUCLEOTIDE SEQUENCE [LARGE SCALE GENOMIC DNA]</scope>
    <source>
        <strain evidence="17 18">Glennie</strain>
    </source>
</reference>
<dbReference type="GO" id="GO:0005829">
    <property type="term" value="C:cytosol"/>
    <property type="evidence" value="ECO:0007669"/>
    <property type="project" value="Ensembl"/>
</dbReference>
<dbReference type="AlphaFoldDB" id="A0A6I8PE76"/>
<dbReference type="Gene3D" id="1.10.10.2150">
    <property type="entry name" value="Ribosomal RNA-processing protein 8, N-terminal domain"/>
    <property type="match status" value="1"/>
</dbReference>
<dbReference type="FunCoup" id="A0A6I8PE76">
    <property type="interactions" value="2209"/>
</dbReference>